<dbReference type="InterPro" id="IPR005837">
    <property type="entry name" value="FliP"/>
</dbReference>
<evidence type="ECO:0000256" key="10">
    <source>
        <dbReference type="ARBA" id="ARBA00023143"/>
    </source>
</evidence>
<sequence length="247" mass="27680">MKVNKHFKYIFLSLILIIALPSFTYATGLENIVIGNDANATVDSVQLLIFMTVLTLIPSILIMTTAFTRIIVTLSFLRSGLGSQQTPPNQVLIGLALFLTFFIMQPTIQTIKAESYDPFINDEITQEEALERAEIPIKEFMLKQTREKDLALFLRASDSDNVSEPMDLPISVVIPAFAISELRTAFSIGFIIYIPFLVIDMVVASILMSMGMFMLPPVLISLPFKLLLFVLVDGWYLVVESLIESFI</sequence>
<dbReference type="GO" id="GO:0005886">
    <property type="term" value="C:plasma membrane"/>
    <property type="evidence" value="ECO:0007669"/>
    <property type="project" value="UniProtKB-SubCell"/>
</dbReference>
<dbReference type="OrthoDB" id="9805111at2"/>
<dbReference type="PANTHER" id="PTHR30587:SF0">
    <property type="entry name" value="FLAGELLAR BIOSYNTHETIC PROTEIN FLIP"/>
    <property type="match status" value="1"/>
</dbReference>
<comment type="function">
    <text evidence="12">Plays a role in the flagellum-specific transport system.</text>
</comment>
<keyword evidence="4 12" id="KW-1003">Cell membrane</keyword>
<evidence type="ECO:0000313" key="14">
    <source>
        <dbReference type="Proteomes" id="UP000298381"/>
    </source>
</evidence>
<protein>
    <recommendedName>
        <fullName evidence="2 12">Flagellar biosynthetic protein FliP</fullName>
    </recommendedName>
</protein>
<keyword evidence="7 12" id="KW-0653">Protein transport</keyword>
<keyword evidence="9 12" id="KW-0472">Membrane</keyword>
<keyword evidence="5 12" id="KW-0812">Transmembrane</keyword>
<accession>A0A4Z0D2E9</accession>
<feature type="transmembrane region" description="Helical" evidence="12">
    <location>
        <begin position="185"/>
        <end position="207"/>
    </location>
</feature>
<keyword evidence="13" id="KW-0969">Cilium</keyword>
<dbReference type="PRINTS" id="PR01302">
    <property type="entry name" value="TYPE3IMPPROT"/>
</dbReference>
<dbReference type="NCBIfam" id="TIGR01103">
    <property type="entry name" value="fliP"/>
    <property type="match status" value="1"/>
</dbReference>
<feature type="transmembrane region" description="Helical" evidence="12">
    <location>
        <begin position="219"/>
        <end position="238"/>
    </location>
</feature>
<comment type="caution">
    <text evidence="13">The sequence shown here is derived from an EMBL/GenBank/DDBJ whole genome shotgun (WGS) entry which is preliminary data.</text>
</comment>
<comment type="subcellular location">
    <subcellularLocation>
        <location evidence="12">Cell membrane</location>
        <topology evidence="12">Multi-pass membrane protein</topology>
    </subcellularLocation>
    <subcellularLocation>
        <location evidence="12">Bacterial flagellum basal body</location>
    </subcellularLocation>
</comment>
<keyword evidence="8 12" id="KW-1133">Transmembrane helix</keyword>
<evidence type="ECO:0000256" key="5">
    <source>
        <dbReference type="ARBA" id="ARBA00022692"/>
    </source>
</evidence>
<comment type="similarity">
    <text evidence="1 12">Belongs to the FliP/MopC/SpaP family.</text>
</comment>
<dbReference type="PANTHER" id="PTHR30587">
    <property type="entry name" value="FLAGELLAR BIOSYNTHETIC PROTEIN FLIP"/>
    <property type="match status" value="1"/>
</dbReference>
<evidence type="ECO:0000256" key="9">
    <source>
        <dbReference type="ARBA" id="ARBA00023136"/>
    </source>
</evidence>
<keyword evidence="3 12" id="KW-0813">Transport</keyword>
<evidence type="ECO:0000256" key="12">
    <source>
        <dbReference type="RuleBase" id="RU362069"/>
    </source>
</evidence>
<proteinExistence type="inferred from homology"/>
<evidence type="ECO:0000256" key="6">
    <source>
        <dbReference type="ARBA" id="ARBA00022795"/>
    </source>
</evidence>
<feature type="transmembrane region" description="Helical" evidence="12">
    <location>
        <begin position="50"/>
        <end position="77"/>
    </location>
</feature>
<organism evidence="13 14">
    <name type="scientific">Soehngenia longivitae</name>
    <dbReference type="NCBI Taxonomy" id="2562294"/>
    <lineage>
        <taxon>Bacteria</taxon>
        <taxon>Bacillati</taxon>
        <taxon>Bacillota</taxon>
        <taxon>Tissierellia</taxon>
        <taxon>Tissierellales</taxon>
        <taxon>Tissierellaceae</taxon>
        <taxon>Soehngenia</taxon>
    </lineage>
</organism>
<dbReference type="PROSITE" id="PS01061">
    <property type="entry name" value="FLIP_2"/>
    <property type="match status" value="1"/>
</dbReference>
<name>A0A4Z0D2E9_9FIRM</name>
<dbReference type="GO" id="GO:0009425">
    <property type="term" value="C:bacterial-type flagellum basal body"/>
    <property type="evidence" value="ECO:0007669"/>
    <property type="project" value="UniProtKB-SubCell"/>
</dbReference>
<dbReference type="InterPro" id="IPR005838">
    <property type="entry name" value="T3SS_IM_P"/>
</dbReference>
<evidence type="ECO:0000256" key="11">
    <source>
        <dbReference type="ARBA" id="ARBA00023225"/>
    </source>
</evidence>
<evidence type="ECO:0000256" key="7">
    <source>
        <dbReference type="ARBA" id="ARBA00022927"/>
    </source>
</evidence>
<dbReference type="Pfam" id="PF00813">
    <property type="entry name" value="FliP"/>
    <property type="match status" value="1"/>
</dbReference>
<evidence type="ECO:0000256" key="2">
    <source>
        <dbReference type="ARBA" id="ARBA00021714"/>
    </source>
</evidence>
<dbReference type="GO" id="GO:0009306">
    <property type="term" value="P:protein secretion"/>
    <property type="evidence" value="ECO:0007669"/>
    <property type="project" value="UniProtKB-UniRule"/>
</dbReference>
<gene>
    <name evidence="12 13" type="primary">fliP</name>
    <name evidence="13" type="ORF">E4100_06610</name>
</gene>
<reference evidence="13 14" key="1">
    <citation type="submission" date="2019-03" db="EMBL/GenBank/DDBJ databases">
        <title>Draft genome sequence data and analysis of a Fermenting Bacterium, Soehngenia longevitae strain 1933PT, isolated from petroleum reservoir in Azerbaijan.</title>
        <authorList>
            <person name="Grouzdev D.S."/>
            <person name="Bidzhieva S.K."/>
            <person name="Sokolova D.S."/>
            <person name="Tourova T.P."/>
            <person name="Poltaraus A.B."/>
            <person name="Nazina T.N."/>
        </authorList>
    </citation>
    <scope>NUCLEOTIDE SEQUENCE [LARGE SCALE GENOMIC DNA]</scope>
    <source>
        <strain evidence="13 14">1933P</strain>
    </source>
</reference>
<evidence type="ECO:0000256" key="8">
    <source>
        <dbReference type="ARBA" id="ARBA00022989"/>
    </source>
</evidence>
<keyword evidence="10" id="KW-0975">Bacterial flagellum</keyword>
<keyword evidence="14" id="KW-1185">Reference proteome</keyword>
<evidence type="ECO:0000256" key="1">
    <source>
        <dbReference type="ARBA" id="ARBA00006257"/>
    </source>
</evidence>
<evidence type="ECO:0000256" key="4">
    <source>
        <dbReference type="ARBA" id="ARBA00022475"/>
    </source>
</evidence>
<dbReference type="GO" id="GO:0044781">
    <property type="term" value="P:bacterial-type flagellum organization"/>
    <property type="evidence" value="ECO:0007669"/>
    <property type="project" value="UniProtKB-UniRule"/>
</dbReference>
<keyword evidence="11 12" id="KW-1006">Bacterial flagellum protein export</keyword>
<dbReference type="PRINTS" id="PR00951">
    <property type="entry name" value="FLGBIOSNFLIP"/>
</dbReference>
<keyword evidence="13" id="KW-0282">Flagellum</keyword>
<evidence type="ECO:0000313" key="13">
    <source>
        <dbReference type="EMBL" id="TFZ39930.1"/>
    </source>
</evidence>
<dbReference type="NCBIfam" id="NF009438">
    <property type="entry name" value="PRK12797.1"/>
    <property type="match status" value="1"/>
</dbReference>
<dbReference type="Proteomes" id="UP000298381">
    <property type="component" value="Unassembled WGS sequence"/>
</dbReference>
<keyword evidence="6 12" id="KW-1005">Bacterial flagellum biogenesis</keyword>
<keyword evidence="13" id="KW-0966">Cell projection</keyword>
<feature type="transmembrane region" description="Helical" evidence="12">
    <location>
        <begin position="89"/>
        <end position="108"/>
    </location>
</feature>
<evidence type="ECO:0000256" key="3">
    <source>
        <dbReference type="ARBA" id="ARBA00022448"/>
    </source>
</evidence>
<dbReference type="EMBL" id="SRIB01000008">
    <property type="protein sequence ID" value="TFZ39930.1"/>
    <property type="molecule type" value="Genomic_DNA"/>
</dbReference>
<dbReference type="AlphaFoldDB" id="A0A4Z0D2E9"/>